<feature type="region of interest" description="Disordered" evidence="1">
    <location>
        <begin position="777"/>
        <end position="825"/>
    </location>
</feature>
<gene>
    <name evidence="2" type="ORF">B0H63DRAFT_445434</name>
</gene>
<reference evidence="2" key="1">
    <citation type="journal article" date="2023" name="Mol. Phylogenet. Evol.">
        <title>Genome-scale phylogeny and comparative genomics of the fungal order Sordariales.</title>
        <authorList>
            <person name="Hensen N."/>
            <person name="Bonometti L."/>
            <person name="Westerberg I."/>
            <person name="Brannstrom I.O."/>
            <person name="Guillou S."/>
            <person name="Cros-Aarteil S."/>
            <person name="Calhoun S."/>
            <person name="Haridas S."/>
            <person name="Kuo A."/>
            <person name="Mondo S."/>
            <person name="Pangilinan J."/>
            <person name="Riley R."/>
            <person name="LaButti K."/>
            <person name="Andreopoulos B."/>
            <person name="Lipzen A."/>
            <person name="Chen C."/>
            <person name="Yan M."/>
            <person name="Daum C."/>
            <person name="Ng V."/>
            <person name="Clum A."/>
            <person name="Steindorff A."/>
            <person name="Ohm R.A."/>
            <person name="Martin F."/>
            <person name="Silar P."/>
            <person name="Natvig D.O."/>
            <person name="Lalanne C."/>
            <person name="Gautier V."/>
            <person name="Ament-Velasquez S.L."/>
            <person name="Kruys A."/>
            <person name="Hutchinson M.I."/>
            <person name="Powell A.J."/>
            <person name="Barry K."/>
            <person name="Miller A.N."/>
            <person name="Grigoriev I.V."/>
            <person name="Debuchy R."/>
            <person name="Gladieux P."/>
            <person name="Hiltunen Thoren M."/>
            <person name="Johannesson H."/>
        </authorList>
    </citation>
    <scope>NUCLEOTIDE SEQUENCE</scope>
    <source>
        <strain evidence="2">CBS 232.78</strain>
    </source>
</reference>
<feature type="compositionally biased region" description="Low complexity" evidence="1">
    <location>
        <begin position="1181"/>
        <end position="1192"/>
    </location>
</feature>
<feature type="compositionally biased region" description="Basic and acidic residues" evidence="1">
    <location>
        <begin position="1402"/>
        <end position="1423"/>
    </location>
</feature>
<feature type="compositionally biased region" description="Low complexity" evidence="1">
    <location>
        <begin position="1250"/>
        <end position="1264"/>
    </location>
</feature>
<feature type="compositionally biased region" description="Basic and acidic residues" evidence="1">
    <location>
        <begin position="809"/>
        <end position="825"/>
    </location>
</feature>
<feature type="compositionally biased region" description="Low complexity" evidence="1">
    <location>
        <begin position="1230"/>
        <end position="1239"/>
    </location>
</feature>
<accession>A0AAE0NWX0</accession>
<evidence type="ECO:0000313" key="3">
    <source>
        <dbReference type="Proteomes" id="UP001285441"/>
    </source>
</evidence>
<organism evidence="2 3">
    <name type="scientific">Podospora didyma</name>
    <dbReference type="NCBI Taxonomy" id="330526"/>
    <lineage>
        <taxon>Eukaryota</taxon>
        <taxon>Fungi</taxon>
        <taxon>Dikarya</taxon>
        <taxon>Ascomycota</taxon>
        <taxon>Pezizomycotina</taxon>
        <taxon>Sordariomycetes</taxon>
        <taxon>Sordariomycetidae</taxon>
        <taxon>Sordariales</taxon>
        <taxon>Podosporaceae</taxon>
        <taxon>Podospora</taxon>
    </lineage>
</organism>
<dbReference type="EMBL" id="JAULSW010000002">
    <property type="protein sequence ID" value="KAK3389222.1"/>
    <property type="molecule type" value="Genomic_DNA"/>
</dbReference>
<feature type="compositionally biased region" description="Acidic residues" evidence="1">
    <location>
        <begin position="595"/>
        <end position="604"/>
    </location>
</feature>
<feature type="compositionally biased region" description="Low complexity" evidence="1">
    <location>
        <begin position="258"/>
        <end position="275"/>
    </location>
</feature>
<evidence type="ECO:0000313" key="2">
    <source>
        <dbReference type="EMBL" id="KAK3389222.1"/>
    </source>
</evidence>
<feature type="compositionally biased region" description="Acidic residues" evidence="1">
    <location>
        <begin position="428"/>
        <end position="441"/>
    </location>
</feature>
<feature type="region of interest" description="Disordered" evidence="1">
    <location>
        <begin position="377"/>
        <end position="454"/>
    </location>
</feature>
<sequence length="1478" mass="158142">MPDMRNQLYWSMPARLRRSSNCRNPHGQPEQATAASTITPGYVNNSGVAVPAIYSGIASASPPRATVSASYLRIPLCAADYYGIPASASYPIIATSAHSHRRKLSAIEDGEDTDEPKRDPATSYCDIHDRVECWLCMRKELNTNTHVVPEAKRVRRESDDSNPARVHSGGSDDSNISLLPETEAEDHERGHITESDFSSPASASTSDQPPEDVVIEVEIEVVAEKPLRTAKTILFINPFAAPSAPSPARIPFVNPFATPSASASSPASTIPLISPFTAPSGQEAEDDDELEASQNDGVIKPPSKSDEELIAKNAKEDSKFEVVIEGANAVDEEPTVEDVERGETGMDIDAPQVEESPAADFLEQPLAMDVDSIKRSPFHFYPDEADDDEDVREEDEMDVNDEDASEIDPDETGTLDADSDDRLFEEASPPEDLEVNPEVEDIHEQPAGSAASVKPVFNPFATPLAKQPEAGTGPATVANPFAKPLVNPFAAQPTIQTEATTGSATANSFANPFAVPTPAKQPVAGTGPQTVVNPFANPLAAPPVKQAGNETVPEQPATADGDFDGESFTDGSPDQEHDFNAKEDASDVVSSGEVIEAEEDVDEETTLKGALRAMESFEGTTETEAAESASESIDDLFEEASPSADSPSDEDQPPETIPVVEQDTEADEVRIEVIEDEKATASGVKLNEIVEQVVEQVVHDIQHLQPSPNIIIRQQATARDPDLAPAEAEGAFLDDSPSRKSTKSAKSDTSAVIIWPDGEGGYKCVKFDHRGRYPSISSKSSFSSYHSSAAGGSGGSGDTDNNRINKNNDTAKLDENPDSPVHKISADSNANDAAAAASLADVAKLDLTDAMELDGPAIIRTSDGTPAAVINVDNLSEALTEVAKLDLEHSSSSGKDSEPSPIVFRFNAKTPDEASAVFAEIAELDVDRSLALAHGKGVAVAVVKVPKSVLVDSLQNILEEGDEATAAAKSMQSNDNETPSAAAETRTRDFADAIDAEIPQAIFSEAPMETNSPQEHTVAPEAPMDIDNPMAANTATPQTPSQRDSMLEPPMPFLYSSPSTEQHSPLLPDYSPNSKSWMASLEKFKEGLKPLKRRFSSAEEGSPSVPSPPPPSLANSPAAKKARTSSTSMVSSYVADISEETYAVSQNSSPNIPFLRREESSSDLSPIPTPTLMLKKKPRTSQSSLKSQSRASYDGDKSSITDSLFGESPAPLSSNSSSGSSNSSKRRRSSSVSFASPDSCTIPEKKRNKSSSSSPSAAGSGKSPESAKSDKSDENSFWNTKIAPLLGNMVEEIDENMPSSSSSSSSFDPGEVWTPGAAVVVSSLTEDQLRAKFCTKSPPRGSPTTTTQQQARFSSPPPPVAEPEEGQIIPVPPAPIRKMLTKAQREERRRRLLEGQIDELLYGDHDHNHDHDHDSESHDENKQRPRARERRRRGPACGRCGVPDLAVTPPSEETSDEDDEVAEDQYEAAELQELMADY</sequence>
<feature type="compositionally biased region" description="Basic residues" evidence="1">
    <location>
        <begin position="1424"/>
        <end position="1434"/>
    </location>
</feature>
<protein>
    <submittedName>
        <fullName evidence="2">Uncharacterized protein</fullName>
    </submittedName>
</protein>
<feature type="compositionally biased region" description="Basic and acidic residues" evidence="1">
    <location>
        <begin position="1265"/>
        <end position="1274"/>
    </location>
</feature>
<feature type="compositionally biased region" description="Acidic residues" evidence="1">
    <location>
        <begin position="383"/>
        <end position="419"/>
    </location>
</feature>
<feature type="compositionally biased region" description="Polar residues" evidence="1">
    <location>
        <begin position="1031"/>
        <end position="1044"/>
    </location>
</feature>
<keyword evidence="3" id="KW-1185">Reference proteome</keyword>
<feature type="region of interest" description="Disordered" evidence="1">
    <location>
        <begin position="713"/>
        <end position="752"/>
    </location>
</feature>
<feature type="region of interest" description="Disordered" evidence="1">
    <location>
        <begin position="258"/>
        <end position="307"/>
    </location>
</feature>
<feature type="compositionally biased region" description="Low complexity" evidence="1">
    <location>
        <begin position="195"/>
        <end position="208"/>
    </location>
</feature>
<reference evidence="2" key="2">
    <citation type="submission" date="2023-06" db="EMBL/GenBank/DDBJ databases">
        <authorList>
            <consortium name="Lawrence Berkeley National Laboratory"/>
            <person name="Haridas S."/>
            <person name="Hensen N."/>
            <person name="Bonometti L."/>
            <person name="Westerberg I."/>
            <person name="Brannstrom I.O."/>
            <person name="Guillou S."/>
            <person name="Cros-Aarteil S."/>
            <person name="Calhoun S."/>
            <person name="Kuo A."/>
            <person name="Mondo S."/>
            <person name="Pangilinan J."/>
            <person name="Riley R."/>
            <person name="LaButti K."/>
            <person name="Andreopoulos B."/>
            <person name="Lipzen A."/>
            <person name="Chen C."/>
            <person name="Yanf M."/>
            <person name="Daum C."/>
            <person name="Ng V."/>
            <person name="Clum A."/>
            <person name="Steindorff A."/>
            <person name="Ohm R."/>
            <person name="Martin F."/>
            <person name="Silar P."/>
            <person name="Natvig D."/>
            <person name="Lalanne C."/>
            <person name="Gautier V."/>
            <person name="Ament-velasquez S.L."/>
            <person name="Kruys A."/>
            <person name="Hutchinson M.I."/>
            <person name="Powell A.J."/>
            <person name="Barry K."/>
            <person name="Miller A.N."/>
            <person name="Grigoriev I.V."/>
            <person name="Debuchy R."/>
            <person name="Gladieux P."/>
            <person name="Thoren M.H."/>
            <person name="Johannesson H."/>
        </authorList>
    </citation>
    <scope>NUCLEOTIDE SEQUENCE</scope>
    <source>
        <strain evidence="2">CBS 232.78</strain>
    </source>
</reference>
<feature type="compositionally biased region" description="Basic and acidic residues" evidence="1">
    <location>
        <begin position="574"/>
        <end position="585"/>
    </location>
</feature>
<feature type="region of interest" description="Disordered" evidence="1">
    <location>
        <begin position="1332"/>
        <end position="1464"/>
    </location>
</feature>
<feature type="region of interest" description="Disordered" evidence="1">
    <location>
        <begin position="462"/>
        <end position="481"/>
    </location>
</feature>
<name>A0AAE0NWX0_9PEZI</name>
<feature type="compositionally biased region" description="Polar residues" evidence="1">
    <location>
        <begin position="798"/>
        <end position="808"/>
    </location>
</feature>
<feature type="region of interest" description="Disordered" evidence="1">
    <location>
        <begin position="149"/>
        <end position="212"/>
    </location>
</feature>
<feature type="compositionally biased region" description="Polar residues" evidence="1">
    <location>
        <begin position="493"/>
        <end position="510"/>
    </location>
</feature>
<feature type="compositionally biased region" description="Acidic residues" evidence="1">
    <location>
        <begin position="1453"/>
        <end position="1464"/>
    </location>
</feature>
<feature type="region of interest" description="Disordered" evidence="1">
    <location>
        <begin position="1005"/>
        <end position="1075"/>
    </location>
</feature>
<dbReference type="Proteomes" id="UP001285441">
    <property type="component" value="Unassembled WGS sequence"/>
</dbReference>
<feature type="region of interest" description="Disordered" evidence="1">
    <location>
        <begin position="1091"/>
        <end position="1313"/>
    </location>
</feature>
<proteinExistence type="predicted"/>
<feature type="compositionally biased region" description="Basic and acidic residues" evidence="1">
    <location>
        <begin position="1383"/>
        <end position="1393"/>
    </location>
</feature>
<feature type="region of interest" description="Disordered" evidence="1">
    <location>
        <begin position="492"/>
        <end position="665"/>
    </location>
</feature>
<comment type="caution">
    <text evidence="2">The sequence shown here is derived from an EMBL/GenBank/DDBJ whole genome shotgun (WGS) entry which is preliminary data.</text>
</comment>
<feature type="compositionally biased region" description="Basic and acidic residues" evidence="1">
    <location>
        <begin position="149"/>
        <end position="159"/>
    </location>
</feature>
<feature type="compositionally biased region" description="Polar residues" evidence="1">
    <location>
        <begin position="1342"/>
        <end position="1353"/>
    </location>
</feature>
<feature type="compositionally biased region" description="Low complexity" evidence="1">
    <location>
        <begin position="777"/>
        <end position="790"/>
    </location>
</feature>
<feature type="compositionally biased region" description="Low complexity" evidence="1">
    <location>
        <begin position="1208"/>
        <end position="1223"/>
    </location>
</feature>
<feature type="compositionally biased region" description="Low complexity" evidence="1">
    <location>
        <begin position="616"/>
        <end position="631"/>
    </location>
</feature>
<evidence type="ECO:0000256" key="1">
    <source>
        <dbReference type="SAM" id="MobiDB-lite"/>
    </source>
</evidence>